<dbReference type="InterPro" id="IPR036249">
    <property type="entry name" value="Thioredoxin-like_sf"/>
</dbReference>
<dbReference type="Gene3D" id="3.40.30.10">
    <property type="entry name" value="Glutaredoxin"/>
    <property type="match status" value="1"/>
</dbReference>
<dbReference type="EMBL" id="JAFVMG010000014">
    <property type="protein sequence ID" value="MBO1329093.1"/>
    <property type="molecule type" value="Genomic_DNA"/>
</dbReference>
<feature type="domain" description="Thioredoxin" evidence="7">
    <location>
        <begin position="3"/>
        <end position="159"/>
    </location>
</feature>
<comment type="similarity">
    <text evidence="6">Belongs to the peroxiredoxin family. Prx6 subfamily.</text>
</comment>
<evidence type="ECO:0000256" key="5">
    <source>
        <dbReference type="ARBA" id="ARBA00023284"/>
    </source>
</evidence>
<dbReference type="InterPro" id="IPR024706">
    <property type="entry name" value="Peroxiredoxin_AhpC-typ"/>
</dbReference>
<sequence>MSIQIGQIAPDFIQESTQGIISFHEWLGNSWGILFSHPKDFTPVCTTELGTVARLAPEWEKRNTKVLALSVDGLGEHDLWLHDIEQTQGVSLSYPVLADSDRKVSNLYGMIHSASDPSLTVRSVFVIDPARKVRLILTYPPSTGRNFAEILRVLDSLQLTDRFKVATPSDWQRGEEVIIVPSVNDEQARNLFPEGWKAVIPYLRYVPDPVQTS</sequence>
<dbReference type="RefSeq" id="WP_207854960.1">
    <property type="nucleotide sequence ID" value="NZ_JAFVMG010000014.1"/>
</dbReference>
<protein>
    <submittedName>
        <fullName evidence="8">Peroxiredoxin</fullName>
    </submittedName>
</protein>
<dbReference type="InterPro" id="IPR013766">
    <property type="entry name" value="Thioredoxin_domain"/>
</dbReference>
<proteinExistence type="inferred from homology"/>
<comment type="caution">
    <text evidence="8">The sequence shown here is derived from an EMBL/GenBank/DDBJ whole genome shotgun (WGS) entry which is preliminary data.</text>
</comment>
<dbReference type="Gene3D" id="3.30.1020.10">
    <property type="entry name" value="Antioxidant, Horf6, Chain A, domain2"/>
    <property type="match status" value="1"/>
</dbReference>
<dbReference type="PANTHER" id="PTHR43503">
    <property type="entry name" value="MCG48959-RELATED"/>
    <property type="match status" value="1"/>
</dbReference>
<keyword evidence="9" id="KW-1185">Reference proteome</keyword>
<keyword evidence="4" id="KW-0560">Oxidoreductase</keyword>
<dbReference type="Pfam" id="PF10417">
    <property type="entry name" value="1-cysPrx_C"/>
    <property type="match status" value="1"/>
</dbReference>
<dbReference type="PANTHER" id="PTHR43503:SF4">
    <property type="entry name" value="PEROXIREDOXIN-6"/>
    <property type="match status" value="1"/>
</dbReference>
<dbReference type="InterPro" id="IPR045020">
    <property type="entry name" value="PRX_1cys"/>
</dbReference>
<evidence type="ECO:0000256" key="3">
    <source>
        <dbReference type="ARBA" id="ARBA00022862"/>
    </source>
</evidence>
<dbReference type="PIRSF" id="PIRSF000239">
    <property type="entry name" value="AHPC"/>
    <property type="match status" value="1"/>
</dbReference>
<evidence type="ECO:0000256" key="6">
    <source>
        <dbReference type="ARBA" id="ARBA00025719"/>
    </source>
</evidence>
<dbReference type="CDD" id="cd03016">
    <property type="entry name" value="PRX_1cys"/>
    <property type="match status" value="1"/>
</dbReference>
<evidence type="ECO:0000259" key="7">
    <source>
        <dbReference type="PROSITE" id="PS51352"/>
    </source>
</evidence>
<keyword evidence="3" id="KW-0049">Antioxidant</keyword>
<reference evidence="8 9" key="1">
    <citation type="submission" date="2021-03" db="EMBL/GenBank/DDBJ databases">
        <title>The complete genome sequence of Acetobacter suratthaniensis TBRC 1719.</title>
        <authorList>
            <person name="Charoenyingcharoen P."/>
            <person name="Yukphan P."/>
        </authorList>
    </citation>
    <scope>NUCLEOTIDE SEQUENCE [LARGE SCALE GENOMIC DNA]</scope>
    <source>
        <strain evidence="8 9">TBRC 1719</strain>
    </source>
</reference>
<dbReference type="SUPFAM" id="SSF52833">
    <property type="entry name" value="Thioredoxin-like"/>
    <property type="match status" value="1"/>
</dbReference>
<keyword evidence="2" id="KW-0575">Peroxidase</keyword>
<name>A0ABS3LNZ1_9PROT</name>
<organism evidence="8 9">
    <name type="scientific">Acetobacter suratthaniensis</name>
    <dbReference type="NCBI Taxonomy" id="1502841"/>
    <lineage>
        <taxon>Bacteria</taxon>
        <taxon>Pseudomonadati</taxon>
        <taxon>Pseudomonadota</taxon>
        <taxon>Alphaproteobacteria</taxon>
        <taxon>Acetobacterales</taxon>
        <taxon>Acetobacteraceae</taxon>
        <taxon>Acetobacter</taxon>
    </lineage>
</organism>
<evidence type="ECO:0000313" key="9">
    <source>
        <dbReference type="Proteomes" id="UP000664399"/>
    </source>
</evidence>
<dbReference type="Pfam" id="PF00578">
    <property type="entry name" value="AhpC-TSA"/>
    <property type="match status" value="1"/>
</dbReference>
<dbReference type="Proteomes" id="UP000664399">
    <property type="component" value="Unassembled WGS sequence"/>
</dbReference>
<gene>
    <name evidence="8" type="ORF">J2D75_11490</name>
</gene>
<accession>A0ABS3LNZ1</accession>
<evidence type="ECO:0000256" key="2">
    <source>
        <dbReference type="ARBA" id="ARBA00022559"/>
    </source>
</evidence>
<dbReference type="InterPro" id="IPR019479">
    <property type="entry name" value="Peroxiredoxin_C"/>
</dbReference>
<evidence type="ECO:0000313" key="8">
    <source>
        <dbReference type="EMBL" id="MBO1329093.1"/>
    </source>
</evidence>
<evidence type="ECO:0000256" key="1">
    <source>
        <dbReference type="ARBA" id="ARBA00009796"/>
    </source>
</evidence>
<evidence type="ECO:0000256" key="4">
    <source>
        <dbReference type="ARBA" id="ARBA00023002"/>
    </source>
</evidence>
<comment type="similarity">
    <text evidence="1">Belongs to the peroxiredoxin family. AhpC/Prx1 subfamily.</text>
</comment>
<dbReference type="InterPro" id="IPR000866">
    <property type="entry name" value="AhpC/TSA"/>
</dbReference>
<keyword evidence="5" id="KW-0676">Redox-active center</keyword>
<dbReference type="PROSITE" id="PS51352">
    <property type="entry name" value="THIOREDOXIN_2"/>
    <property type="match status" value="1"/>
</dbReference>